<name>A0A7Y6CC42_9ACTN</name>
<keyword evidence="13" id="KW-1185">Reference proteome</keyword>
<sequence length="185" mass="18994">MPHPPHTPDGVAPDPAGTHRANLPLPPPEPVDPDLGPGLAPGERPERQLPVLVAISLGGGVGAAVRYGAIVLWPTPTGAFPWTVLLVNAAGCAAMGVLMSLLTEVWTDAPRLVRPFLGTGVLGGFTTFSTYAVDVQTLFDGGRPGRALGYLALTVAAALAAVTAGAWLTRWAVRLRPGRAEGSTA</sequence>
<comment type="caution">
    <text evidence="12">The sequence shown here is derived from an EMBL/GenBank/DDBJ whole genome shotgun (WGS) entry which is preliminary data.</text>
</comment>
<dbReference type="InterPro" id="IPR003691">
    <property type="entry name" value="FluC"/>
</dbReference>
<evidence type="ECO:0000256" key="4">
    <source>
        <dbReference type="ARBA" id="ARBA00022989"/>
    </source>
</evidence>
<keyword evidence="10" id="KW-0479">Metal-binding</keyword>
<keyword evidence="5 10" id="KW-0472">Membrane</keyword>
<dbReference type="PANTHER" id="PTHR28259:SF1">
    <property type="entry name" value="FLUORIDE EXPORT PROTEIN 1-RELATED"/>
    <property type="match status" value="1"/>
</dbReference>
<dbReference type="EMBL" id="JAANNT010000021">
    <property type="protein sequence ID" value="NUV30904.1"/>
    <property type="molecule type" value="Genomic_DNA"/>
</dbReference>
<dbReference type="Pfam" id="PF02537">
    <property type="entry name" value="CRCB"/>
    <property type="match status" value="1"/>
</dbReference>
<keyword evidence="2 10" id="KW-1003">Cell membrane</keyword>
<evidence type="ECO:0000256" key="11">
    <source>
        <dbReference type="SAM" id="MobiDB-lite"/>
    </source>
</evidence>
<dbReference type="GO" id="GO:0046872">
    <property type="term" value="F:metal ion binding"/>
    <property type="evidence" value="ECO:0007669"/>
    <property type="project" value="UniProtKB-KW"/>
</dbReference>
<proteinExistence type="inferred from homology"/>
<evidence type="ECO:0000256" key="5">
    <source>
        <dbReference type="ARBA" id="ARBA00023136"/>
    </source>
</evidence>
<feature type="transmembrane region" description="Helical" evidence="10">
    <location>
        <begin position="79"/>
        <end position="103"/>
    </location>
</feature>
<keyword evidence="10" id="KW-0813">Transport</keyword>
<comment type="subcellular location">
    <subcellularLocation>
        <location evidence="1 10">Cell membrane</location>
        <topology evidence="1 10">Multi-pass membrane protein</topology>
    </subcellularLocation>
</comment>
<feature type="transmembrane region" description="Helical" evidence="10">
    <location>
        <begin position="51"/>
        <end position="73"/>
    </location>
</feature>
<evidence type="ECO:0000256" key="2">
    <source>
        <dbReference type="ARBA" id="ARBA00022475"/>
    </source>
</evidence>
<feature type="region of interest" description="Disordered" evidence="11">
    <location>
        <begin position="1"/>
        <end position="43"/>
    </location>
</feature>
<comment type="function">
    <text evidence="9 10">Fluoride-specific ion channel. Important for reducing fluoride concentration in the cell, thus reducing its toxicity.</text>
</comment>
<gene>
    <name evidence="10" type="primary">fluC</name>
    <name evidence="10" type="synonym">crcB</name>
    <name evidence="12" type="ORF">G6W59_21775</name>
</gene>
<keyword evidence="10" id="KW-0915">Sodium</keyword>
<evidence type="ECO:0000256" key="3">
    <source>
        <dbReference type="ARBA" id="ARBA00022692"/>
    </source>
</evidence>
<dbReference type="HAMAP" id="MF_00454">
    <property type="entry name" value="FluC"/>
    <property type="match status" value="1"/>
</dbReference>
<keyword evidence="4 10" id="KW-1133">Transmembrane helix</keyword>
<organism evidence="12 13">
    <name type="scientific">Streptomyces odorifer</name>
    <dbReference type="NCBI Taxonomy" id="53450"/>
    <lineage>
        <taxon>Bacteria</taxon>
        <taxon>Bacillati</taxon>
        <taxon>Actinomycetota</taxon>
        <taxon>Actinomycetes</taxon>
        <taxon>Kitasatosporales</taxon>
        <taxon>Streptomycetaceae</taxon>
        <taxon>Streptomyces</taxon>
        <taxon>Streptomyces albidoflavus group</taxon>
    </lineage>
</organism>
<evidence type="ECO:0000313" key="12">
    <source>
        <dbReference type="EMBL" id="NUV30904.1"/>
    </source>
</evidence>
<feature type="binding site" evidence="10">
    <location>
        <position position="123"/>
    </location>
    <ligand>
        <name>Na(+)</name>
        <dbReference type="ChEBI" id="CHEBI:29101"/>
        <note>structural</note>
    </ligand>
</feature>
<keyword evidence="6 10" id="KW-0407">Ion channel</keyword>
<dbReference type="PANTHER" id="PTHR28259">
    <property type="entry name" value="FLUORIDE EXPORT PROTEIN 1-RELATED"/>
    <property type="match status" value="1"/>
</dbReference>
<accession>A0A7Y6CC42</accession>
<evidence type="ECO:0000256" key="1">
    <source>
        <dbReference type="ARBA" id="ARBA00004651"/>
    </source>
</evidence>
<dbReference type="RefSeq" id="WP_047465817.1">
    <property type="nucleotide sequence ID" value="NZ_JAANNT010000021.1"/>
</dbReference>
<feature type="transmembrane region" description="Helical" evidence="10">
    <location>
        <begin position="148"/>
        <end position="169"/>
    </location>
</feature>
<feature type="binding site" evidence="10">
    <location>
        <position position="126"/>
    </location>
    <ligand>
        <name>Na(+)</name>
        <dbReference type="ChEBI" id="CHEBI:29101"/>
        <note>structural</note>
    </ligand>
</feature>
<evidence type="ECO:0000256" key="6">
    <source>
        <dbReference type="ARBA" id="ARBA00023303"/>
    </source>
</evidence>
<keyword evidence="10" id="KW-0406">Ion transport</keyword>
<protein>
    <recommendedName>
        <fullName evidence="10">Fluoride-specific ion channel FluC</fullName>
    </recommendedName>
</protein>
<evidence type="ECO:0000256" key="7">
    <source>
        <dbReference type="ARBA" id="ARBA00035120"/>
    </source>
</evidence>
<comment type="catalytic activity">
    <reaction evidence="8">
        <text>fluoride(in) = fluoride(out)</text>
        <dbReference type="Rhea" id="RHEA:76159"/>
        <dbReference type="ChEBI" id="CHEBI:17051"/>
    </reaction>
    <physiologicalReaction direction="left-to-right" evidence="8">
        <dbReference type="Rhea" id="RHEA:76160"/>
    </physiologicalReaction>
</comment>
<evidence type="ECO:0000256" key="10">
    <source>
        <dbReference type="HAMAP-Rule" id="MF_00454"/>
    </source>
</evidence>
<comment type="similarity">
    <text evidence="7 10">Belongs to the fluoride channel Fluc/FEX (TC 1.A.43) family.</text>
</comment>
<dbReference type="GO" id="GO:0140114">
    <property type="term" value="P:cellular detoxification of fluoride"/>
    <property type="evidence" value="ECO:0007669"/>
    <property type="project" value="UniProtKB-UniRule"/>
</dbReference>
<comment type="activity regulation">
    <text evidence="10">Na(+) is not transported, but it plays an essential structural role and its presence is essential for fluoride channel function.</text>
</comment>
<evidence type="ECO:0000256" key="9">
    <source>
        <dbReference type="ARBA" id="ARBA00049940"/>
    </source>
</evidence>
<dbReference type="GO" id="GO:0005886">
    <property type="term" value="C:plasma membrane"/>
    <property type="evidence" value="ECO:0007669"/>
    <property type="project" value="UniProtKB-SubCell"/>
</dbReference>
<dbReference type="Proteomes" id="UP000540128">
    <property type="component" value="Unassembled WGS sequence"/>
</dbReference>
<dbReference type="GO" id="GO:0062054">
    <property type="term" value="F:fluoride channel activity"/>
    <property type="evidence" value="ECO:0007669"/>
    <property type="project" value="UniProtKB-UniRule"/>
</dbReference>
<evidence type="ECO:0000256" key="8">
    <source>
        <dbReference type="ARBA" id="ARBA00035585"/>
    </source>
</evidence>
<keyword evidence="3 10" id="KW-0812">Transmembrane</keyword>
<evidence type="ECO:0000313" key="13">
    <source>
        <dbReference type="Proteomes" id="UP000540128"/>
    </source>
</evidence>
<dbReference type="AlphaFoldDB" id="A0A7Y6CC42"/>
<feature type="transmembrane region" description="Helical" evidence="10">
    <location>
        <begin position="115"/>
        <end position="133"/>
    </location>
</feature>
<reference evidence="12 13" key="1">
    <citation type="submission" date="2020-03" db="EMBL/GenBank/DDBJ databases">
        <title>Complete genome sequence of sixteen Streptomyces strains facilitates identification of candidate genes involved in plant growth-promotion in grain legumes and cereals.</title>
        <authorList>
            <person name="Gopalakrishnan S."/>
            <person name="Thakur V."/>
            <person name="Saxena R."/>
            <person name="Vadlamudi S."/>
            <person name="Purohit S."/>
            <person name="Kumar V."/>
            <person name="Rathore A."/>
            <person name="Chitikineni A."/>
            <person name="Varshney R.K."/>
        </authorList>
    </citation>
    <scope>NUCLEOTIDE SEQUENCE [LARGE SCALE GENOMIC DNA]</scope>
    <source>
        <strain evidence="12 13">KAI-180</strain>
    </source>
</reference>